<dbReference type="AlphaFoldDB" id="A0A0H5M169"/>
<sequence>MKLLIMIGVLLISNLSQAKILINPVEDDYSFTLKKEKNATKSKTACKEKKEYKPCAYQLNDYRSVKNSAFGCAVNNNNKNASDNGDVCN</sequence>
<gene>
    <name evidence="2" type="ORF">ERS008476_04241</name>
</gene>
<proteinExistence type="predicted"/>
<accession>A0A0H5M169</accession>
<evidence type="ECO:0000313" key="2">
    <source>
        <dbReference type="EMBL" id="CRY57188.1"/>
    </source>
</evidence>
<protein>
    <submittedName>
        <fullName evidence="2">Uncharacterized protein</fullName>
    </submittedName>
</protein>
<keyword evidence="1" id="KW-0732">Signal</keyword>
<organism evidence="2 3">
    <name type="scientific">Yersinia intermedia</name>
    <dbReference type="NCBI Taxonomy" id="631"/>
    <lineage>
        <taxon>Bacteria</taxon>
        <taxon>Pseudomonadati</taxon>
        <taxon>Pseudomonadota</taxon>
        <taxon>Gammaproteobacteria</taxon>
        <taxon>Enterobacterales</taxon>
        <taxon>Yersiniaceae</taxon>
        <taxon>Yersinia</taxon>
    </lineage>
</organism>
<feature type="signal peptide" evidence="1">
    <location>
        <begin position="1"/>
        <end position="18"/>
    </location>
</feature>
<evidence type="ECO:0000313" key="3">
    <source>
        <dbReference type="Proteomes" id="UP000043316"/>
    </source>
</evidence>
<reference evidence="3" key="1">
    <citation type="submission" date="2015-03" db="EMBL/GenBank/DDBJ databases">
        <authorList>
            <consortium name="Pathogen Informatics"/>
        </authorList>
    </citation>
    <scope>NUCLEOTIDE SEQUENCE [LARGE SCALE GENOMIC DNA]</scope>
    <source>
        <strain evidence="3">R148</strain>
    </source>
</reference>
<dbReference type="RefSeq" id="WP_053010465.1">
    <property type="nucleotide sequence ID" value="NZ_CWJI01000025.1"/>
</dbReference>
<feature type="chain" id="PRO_5005220406" evidence="1">
    <location>
        <begin position="19"/>
        <end position="89"/>
    </location>
</feature>
<evidence type="ECO:0000256" key="1">
    <source>
        <dbReference type="SAM" id="SignalP"/>
    </source>
</evidence>
<name>A0A0H5M169_YERIN</name>
<dbReference type="Proteomes" id="UP000043316">
    <property type="component" value="Unassembled WGS sequence"/>
</dbReference>
<dbReference type="EMBL" id="CWJI01000025">
    <property type="protein sequence ID" value="CRY57188.1"/>
    <property type="molecule type" value="Genomic_DNA"/>
</dbReference>